<comment type="caution">
    <text evidence="9">The sequence shown here is derived from an EMBL/GenBank/DDBJ whole genome shotgun (WGS) entry which is preliminary data.</text>
</comment>
<dbReference type="Pfam" id="PF00512">
    <property type="entry name" value="HisKA"/>
    <property type="match status" value="1"/>
</dbReference>
<protein>
    <recommendedName>
        <fullName evidence="2">histidine kinase</fullName>
        <ecNumber evidence="2">2.7.13.3</ecNumber>
    </recommendedName>
</protein>
<dbReference type="Pfam" id="PF02518">
    <property type="entry name" value="HATPase_c"/>
    <property type="match status" value="1"/>
</dbReference>
<accession>A0ABS8BSB0</accession>
<dbReference type="EMBL" id="JAJATZ010000002">
    <property type="protein sequence ID" value="MCB5198620.1"/>
    <property type="molecule type" value="Genomic_DNA"/>
</dbReference>
<keyword evidence="10" id="KW-1185">Reference proteome</keyword>
<dbReference type="SUPFAM" id="SSF47384">
    <property type="entry name" value="Homodimeric domain of signal transducing histidine kinase"/>
    <property type="match status" value="1"/>
</dbReference>
<comment type="catalytic activity">
    <reaction evidence="1">
        <text>ATP + protein L-histidine = ADP + protein N-phospho-L-histidine.</text>
        <dbReference type="EC" id="2.7.13.3"/>
    </reaction>
</comment>
<keyword evidence="5 9" id="KW-0418">Kinase</keyword>
<evidence type="ECO:0000256" key="7">
    <source>
        <dbReference type="SAM" id="Phobius"/>
    </source>
</evidence>
<dbReference type="InterPro" id="IPR005467">
    <property type="entry name" value="His_kinase_dom"/>
</dbReference>
<dbReference type="InterPro" id="IPR003661">
    <property type="entry name" value="HisK_dim/P_dom"/>
</dbReference>
<dbReference type="EC" id="2.7.13.3" evidence="2"/>
<dbReference type="SMART" id="SM00388">
    <property type="entry name" value="HisKA"/>
    <property type="match status" value="1"/>
</dbReference>
<keyword evidence="7" id="KW-0812">Transmembrane</keyword>
<keyword evidence="7" id="KW-0472">Membrane</keyword>
<dbReference type="InterPro" id="IPR036097">
    <property type="entry name" value="HisK_dim/P_sf"/>
</dbReference>
<evidence type="ECO:0000256" key="1">
    <source>
        <dbReference type="ARBA" id="ARBA00000085"/>
    </source>
</evidence>
<evidence type="ECO:0000256" key="3">
    <source>
        <dbReference type="ARBA" id="ARBA00022553"/>
    </source>
</evidence>
<evidence type="ECO:0000313" key="9">
    <source>
        <dbReference type="EMBL" id="MCB5198620.1"/>
    </source>
</evidence>
<dbReference type="PANTHER" id="PTHR43711:SF30">
    <property type="entry name" value="HISTIDINE KINASE"/>
    <property type="match status" value="1"/>
</dbReference>
<dbReference type="PRINTS" id="PR00344">
    <property type="entry name" value="BCTRLSENSOR"/>
</dbReference>
<sequence length="469" mass="51748">MTFLQALSASPRRWFSVHGREQKIKDYIALSNQLIWKRQASFLAAAILAAFYFDPSSVVLCYAFVVFSEILDLRLGSVAANWDGRNRAVGRAILWRITINTLISATAISIFSVNMAIQQTSGGHFTPLFLLFSASVFAAMHNSQMIGILLLRLGIYGIAFLTIALLDVMRELPAFSSPIWLEFFTVIFVLYFLCDISIKFNQGYRERYQQLRRIEQEHARAKAALEVKTRFLATVSHELRTPLTSIIGSLELINGNRLGAVPDNLKPAITIAARNARRLADLVEDLLDMQKIEAGEMVFDLHPISVNTLAIEAAESIAGYASNFGIVVETDLCAQDALIAGDRKRLIQVMNNMLSNAIKFSEKGGTVTVQVETFGQRTRVSVHDHGQGIPDGARENVFGRFTQVDSSDIRKVGGTGLGLNISKLIVEQHGGLIDYTSELGVGSTFFVEFDRQIGDADTDDGGPYLSQVA</sequence>
<feature type="transmembrane region" description="Helical" evidence="7">
    <location>
        <begin position="42"/>
        <end position="67"/>
    </location>
</feature>
<dbReference type="GO" id="GO:0016301">
    <property type="term" value="F:kinase activity"/>
    <property type="evidence" value="ECO:0007669"/>
    <property type="project" value="UniProtKB-KW"/>
</dbReference>
<dbReference type="InterPro" id="IPR050736">
    <property type="entry name" value="Sensor_HK_Regulatory"/>
</dbReference>
<feature type="transmembrane region" description="Helical" evidence="7">
    <location>
        <begin position="147"/>
        <end position="166"/>
    </location>
</feature>
<keyword evidence="4" id="KW-0808">Transferase</keyword>
<dbReference type="SMART" id="SM00387">
    <property type="entry name" value="HATPase_c"/>
    <property type="match status" value="1"/>
</dbReference>
<dbReference type="InterPro" id="IPR003594">
    <property type="entry name" value="HATPase_dom"/>
</dbReference>
<evidence type="ECO:0000256" key="2">
    <source>
        <dbReference type="ARBA" id="ARBA00012438"/>
    </source>
</evidence>
<dbReference type="Proteomes" id="UP001138961">
    <property type="component" value="Unassembled WGS sequence"/>
</dbReference>
<evidence type="ECO:0000256" key="5">
    <source>
        <dbReference type="ARBA" id="ARBA00022777"/>
    </source>
</evidence>
<gene>
    <name evidence="9" type="ORF">LGQ03_05155</name>
</gene>
<feature type="transmembrane region" description="Helical" evidence="7">
    <location>
        <begin position="93"/>
        <end position="117"/>
    </location>
</feature>
<dbReference type="PROSITE" id="PS50109">
    <property type="entry name" value="HIS_KIN"/>
    <property type="match status" value="1"/>
</dbReference>
<feature type="transmembrane region" description="Helical" evidence="7">
    <location>
        <begin position="123"/>
        <end position="140"/>
    </location>
</feature>
<organism evidence="9 10">
    <name type="scientific">Loktanella gaetbuli</name>
    <dbReference type="NCBI Taxonomy" id="2881335"/>
    <lineage>
        <taxon>Bacteria</taxon>
        <taxon>Pseudomonadati</taxon>
        <taxon>Pseudomonadota</taxon>
        <taxon>Alphaproteobacteria</taxon>
        <taxon>Rhodobacterales</taxon>
        <taxon>Roseobacteraceae</taxon>
        <taxon>Loktanella</taxon>
    </lineage>
</organism>
<proteinExistence type="predicted"/>
<dbReference type="SUPFAM" id="SSF55874">
    <property type="entry name" value="ATPase domain of HSP90 chaperone/DNA topoisomerase II/histidine kinase"/>
    <property type="match status" value="1"/>
</dbReference>
<dbReference type="PANTHER" id="PTHR43711">
    <property type="entry name" value="TWO-COMPONENT HISTIDINE KINASE"/>
    <property type="match status" value="1"/>
</dbReference>
<dbReference type="Gene3D" id="3.30.565.10">
    <property type="entry name" value="Histidine kinase-like ATPase, C-terminal domain"/>
    <property type="match status" value="1"/>
</dbReference>
<name>A0ABS8BSB0_9RHOB</name>
<dbReference type="RefSeq" id="WP_226747533.1">
    <property type="nucleotide sequence ID" value="NZ_JAJATZ010000002.1"/>
</dbReference>
<keyword evidence="6" id="KW-0902">Two-component regulatory system</keyword>
<dbReference type="CDD" id="cd00082">
    <property type="entry name" value="HisKA"/>
    <property type="match status" value="1"/>
</dbReference>
<feature type="domain" description="Histidine kinase" evidence="8">
    <location>
        <begin position="234"/>
        <end position="453"/>
    </location>
</feature>
<dbReference type="InterPro" id="IPR036890">
    <property type="entry name" value="HATPase_C_sf"/>
</dbReference>
<dbReference type="InterPro" id="IPR004358">
    <property type="entry name" value="Sig_transdc_His_kin-like_C"/>
</dbReference>
<feature type="transmembrane region" description="Helical" evidence="7">
    <location>
        <begin position="178"/>
        <end position="198"/>
    </location>
</feature>
<evidence type="ECO:0000256" key="4">
    <source>
        <dbReference type="ARBA" id="ARBA00022679"/>
    </source>
</evidence>
<evidence type="ECO:0000259" key="8">
    <source>
        <dbReference type="PROSITE" id="PS50109"/>
    </source>
</evidence>
<evidence type="ECO:0000313" key="10">
    <source>
        <dbReference type="Proteomes" id="UP001138961"/>
    </source>
</evidence>
<keyword evidence="3" id="KW-0597">Phosphoprotein</keyword>
<keyword evidence="7" id="KW-1133">Transmembrane helix</keyword>
<dbReference type="Gene3D" id="1.10.287.130">
    <property type="match status" value="1"/>
</dbReference>
<evidence type="ECO:0000256" key="6">
    <source>
        <dbReference type="ARBA" id="ARBA00023012"/>
    </source>
</evidence>
<reference evidence="9" key="1">
    <citation type="submission" date="2021-10" db="EMBL/GenBank/DDBJ databases">
        <title>Loktanella gaetbuli sp. nov., isolated from a tidal flat.</title>
        <authorList>
            <person name="Park S."/>
            <person name="Yoon J.-H."/>
        </authorList>
    </citation>
    <scope>NUCLEOTIDE SEQUENCE</scope>
    <source>
        <strain evidence="9">TSTF-M6</strain>
    </source>
</reference>